<dbReference type="InterPro" id="IPR038765">
    <property type="entry name" value="Papain-like_cys_pep_sf"/>
</dbReference>
<dbReference type="InterPro" id="IPR042467">
    <property type="entry name" value="Peptidase_C65_otubain_sub2"/>
</dbReference>
<dbReference type="InterPro" id="IPR003323">
    <property type="entry name" value="OTU_dom"/>
</dbReference>
<organism evidence="5 6">
    <name type="scientific">Staurois parvus</name>
    <dbReference type="NCBI Taxonomy" id="386267"/>
    <lineage>
        <taxon>Eukaryota</taxon>
        <taxon>Metazoa</taxon>
        <taxon>Chordata</taxon>
        <taxon>Craniata</taxon>
        <taxon>Vertebrata</taxon>
        <taxon>Euteleostomi</taxon>
        <taxon>Amphibia</taxon>
        <taxon>Batrachia</taxon>
        <taxon>Anura</taxon>
        <taxon>Neobatrachia</taxon>
        <taxon>Ranoidea</taxon>
        <taxon>Ranidae</taxon>
        <taxon>Staurois</taxon>
    </lineage>
</organism>
<sequence>FLSLVDLADRDGSVLGLLRAFNHPGISDNAVYYLRLVTSAFLRNRAEFYQPFVEEGLDIADFCMQHVEPMGTVCDHIHIIALTQALTIPLQVEYVDSSDPAINQHIFPEGATPSIYMLYTQDHYTVLYKACEKGAEHV</sequence>
<evidence type="ECO:0000313" key="5">
    <source>
        <dbReference type="EMBL" id="CAI9598609.1"/>
    </source>
</evidence>
<dbReference type="SUPFAM" id="SSF54001">
    <property type="entry name" value="Cysteine proteinases"/>
    <property type="match status" value="1"/>
</dbReference>
<evidence type="ECO:0000313" key="6">
    <source>
        <dbReference type="Proteomes" id="UP001162483"/>
    </source>
</evidence>
<dbReference type="Pfam" id="PF10275">
    <property type="entry name" value="Peptidase_C65"/>
    <property type="match status" value="1"/>
</dbReference>
<proteinExistence type="predicted"/>
<dbReference type="Proteomes" id="UP001162483">
    <property type="component" value="Unassembled WGS sequence"/>
</dbReference>
<evidence type="ECO:0000256" key="2">
    <source>
        <dbReference type="ARBA" id="ARBA00022786"/>
    </source>
</evidence>
<reference evidence="5" key="1">
    <citation type="submission" date="2023-05" db="EMBL/GenBank/DDBJ databases">
        <authorList>
            <person name="Stuckert A."/>
        </authorList>
    </citation>
    <scope>NUCLEOTIDE SEQUENCE</scope>
</reference>
<protein>
    <recommendedName>
        <fullName evidence="4">OTU domain-containing protein</fullName>
    </recommendedName>
</protein>
<name>A0ABN9FPS0_9NEOB</name>
<keyword evidence="6" id="KW-1185">Reference proteome</keyword>
<keyword evidence="1" id="KW-0645">Protease</keyword>
<evidence type="ECO:0000256" key="1">
    <source>
        <dbReference type="ARBA" id="ARBA00022670"/>
    </source>
</evidence>
<dbReference type="PROSITE" id="PS50802">
    <property type="entry name" value="OTU"/>
    <property type="match status" value="1"/>
</dbReference>
<evidence type="ECO:0000259" key="4">
    <source>
        <dbReference type="PROSITE" id="PS50802"/>
    </source>
</evidence>
<accession>A0ABN9FPS0</accession>
<dbReference type="EMBL" id="CATNWA010017176">
    <property type="protein sequence ID" value="CAI9598609.1"/>
    <property type="molecule type" value="Genomic_DNA"/>
</dbReference>
<keyword evidence="2" id="KW-0833">Ubl conjugation pathway</keyword>
<feature type="domain" description="OTU" evidence="4">
    <location>
        <begin position="1"/>
        <end position="130"/>
    </location>
</feature>
<keyword evidence="3" id="KW-0788">Thiol protease</keyword>
<dbReference type="PANTHER" id="PTHR12931">
    <property type="entry name" value="UBIQUITIN THIOLESTERASE PROTEIN OTUB"/>
    <property type="match status" value="1"/>
</dbReference>
<comment type="caution">
    <text evidence="5">The sequence shown here is derived from an EMBL/GenBank/DDBJ whole genome shotgun (WGS) entry which is preliminary data.</text>
</comment>
<feature type="non-terminal residue" evidence="5">
    <location>
        <position position="1"/>
    </location>
</feature>
<evidence type="ECO:0000256" key="3">
    <source>
        <dbReference type="ARBA" id="ARBA00022807"/>
    </source>
</evidence>
<gene>
    <name evidence="5" type="ORF">SPARVUS_LOCUS12412228</name>
</gene>
<dbReference type="Gene3D" id="1.20.1300.20">
    <property type="entry name" value="Peptidase C65 Otubain, subdomain 2"/>
    <property type="match status" value="1"/>
</dbReference>
<keyword evidence="3" id="KW-0378">Hydrolase</keyword>
<dbReference type="InterPro" id="IPR019400">
    <property type="entry name" value="Peptidase_C65_otubain"/>
</dbReference>
<dbReference type="PANTHER" id="PTHR12931:SF3">
    <property type="entry name" value="UBIQUITIN THIOESTERASE OTUB2"/>
    <property type="match status" value="1"/>
</dbReference>